<dbReference type="GO" id="GO:0000287">
    <property type="term" value="F:magnesium ion binding"/>
    <property type="evidence" value="ECO:0007669"/>
    <property type="project" value="TreeGrafter"/>
</dbReference>
<evidence type="ECO:0000256" key="2">
    <source>
        <dbReference type="ARBA" id="ARBA00022723"/>
    </source>
</evidence>
<keyword evidence="2" id="KW-0479">Metal-binding</keyword>
<dbReference type="PROSITE" id="PS00909">
    <property type="entry name" value="MR_MLE_2"/>
    <property type="match status" value="1"/>
</dbReference>
<dbReference type="SFLD" id="SFLDS00001">
    <property type="entry name" value="Enolase"/>
    <property type="match status" value="1"/>
</dbReference>
<dbReference type="InterPro" id="IPR018110">
    <property type="entry name" value="Mandel_Rmase/mucon_lact_enz_CS"/>
</dbReference>
<dbReference type="KEGG" id="rhy:RD110_21850"/>
<dbReference type="SMART" id="SM00922">
    <property type="entry name" value="MR_MLE"/>
    <property type="match status" value="1"/>
</dbReference>
<name>A0A1P8K0Q9_9BURK</name>
<dbReference type="InterPro" id="IPR046945">
    <property type="entry name" value="RHMD-like"/>
</dbReference>
<dbReference type="GO" id="GO:0009063">
    <property type="term" value="P:amino acid catabolic process"/>
    <property type="evidence" value="ECO:0007669"/>
    <property type="project" value="InterPro"/>
</dbReference>
<dbReference type="RefSeq" id="WP_076201970.1">
    <property type="nucleotide sequence ID" value="NZ_CP019236.1"/>
</dbReference>
<dbReference type="GO" id="GO:0016836">
    <property type="term" value="F:hydro-lyase activity"/>
    <property type="evidence" value="ECO:0007669"/>
    <property type="project" value="TreeGrafter"/>
</dbReference>
<feature type="domain" description="Mandelate racemase/muconate lactonizing enzyme C-terminal" evidence="4">
    <location>
        <begin position="151"/>
        <end position="243"/>
    </location>
</feature>
<dbReference type="SUPFAM" id="SSF54826">
    <property type="entry name" value="Enolase N-terminal domain-like"/>
    <property type="match status" value="1"/>
</dbReference>
<dbReference type="AlphaFoldDB" id="A0A1P8K0Q9"/>
<keyword evidence="3" id="KW-0460">Magnesium</keyword>
<evidence type="ECO:0000256" key="1">
    <source>
        <dbReference type="ARBA" id="ARBA00001946"/>
    </source>
</evidence>
<dbReference type="STRING" id="1842727.RD110_21850"/>
<sequence>MTSSNTAIAAIQCFKVRLPFNHGAPAPLFAGKSRTTLDSIWMRVELGNGMVGWGEAYAADLDAVCALVRHRVEPLALGKDATDRQLTSSLERMLHNLGRSGPVLHALSGLDIALWDLRGKLEGVPLYELLGGAKRTRIAAYASLLQYYGNREHLETNVGKAIDAGFTQVKLHERTAEAVAIARAAMPRGMPLMVDTNCAWTTANALAEVRAMATSDPFWIEEPIWPPEDLDGMKQLRKDSQIPVAAGENASNLLELTRMVTEQAVDWVQPSAIKCGGVTALQRVAEACANHPGVRFSPQTAFFGPGFLATLHVLAAAEQDTIIERLFCDLAFTPYRDTIPLVNGTFTLASAAGLGAEPDVEILAASEQA</sequence>
<dbReference type="InterPro" id="IPR013342">
    <property type="entry name" value="Mandelate_racemase_C"/>
</dbReference>
<evidence type="ECO:0000256" key="3">
    <source>
        <dbReference type="ARBA" id="ARBA00022842"/>
    </source>
</evidence>
<dbReference type="Pfam" id="PF13378">
    <property type="entry name" value="MR_MLE_C"/>
    <property type="match status" value="1"/>
</dbReference>
<proteinExistence type="predicted"/>
<dbReference type="CDD" id="cd03316">
    <property type="entry name" value="MR_like"/>
    <property type="match status" value="1"/>
</dbReference>
<evidence type="ECO:0000313" key="6">
    <source>
        <dbReference type="Proteomes" id="UP000186609"/>
    </source>
</evidence>
<dbReference type="PROSITE" id="PS00908">
    <property type="entry name" value="MR_MLE_1"/>
    <property type="match status" value="1"/>
</dbReference>
<dbReference type="InterPro" id="IPR029065">
    <property type="entry name" value="Enolase_C-like"/>
</dbReference>
<dbReference type="Proteomes" id="UP000186609">
    <property type="component" value="Chromosome"/>
</dbReference>
<dbReference type="Gene3D" id="3.30.390.10">
    <property type="entry name" value="Enolase-like, N-terminal domain"/>
    <property type="match status" value="1"/>
</dbReference>
<dbReference type="InterPro" id="IPR029017">
    <property type="entry name" value="Enolase-like_N"/>
</dbReference>
<dbReference type="PANTHER" id="PTHR13794:SF58">
    <property type="entry name" value="MITOCHONDRIAL ENOLASE SUPERFAMILY MEMBER 1"/>
    <property type="match status" value="1"/>
</dbReference>
<evidence type="ECO:0000313" key="5">
    <source>
        <dbReference type="EMBL" id="APW39531.1"/>
    </source>
</evidence>
<dbReference type="InterPro" id="IPR013341">
    <property type="entry name" value="Mandelate_racemase_N_dom"/>
</dbReference>
<dbReference type="InterPro" id="IPR036849">
    <property type="entry name" value="Enolase-like_C_sf"/>
</dbReference>
<organism evidence="5 6">
    <name type="scientific">Rhodoferax koreensis</name>
    <dbReference type="NCBI Taxonomy" id="1842727"/>
    <lineage>
        <taxon>Bacteria</taxon>
        <taxon>Pseudomonadati</taxon>
        <taxon>Pseudomonadota</taxon>
        <taxon>Betaproteobacteria</taxon>
        <taxon>Burkholderiales</taxon>
        <taxon>Comamonadaceae</taxon>
        <taxon>Rhodoferax</taxon>
    </lineage>
</organism>
<dbReference type="Pfam" id="PF02746">
    <property type="entry name" value="MR_MLE_N"/>
    <property type="match status" value="1"/>
</dbReference>
<dbReference type="EMBL" id="CP019236">
    <property type="protein sequence ID" value="APW39531.1"/>
    <property type="molecule type" value="Genomic_DNA"/>
</dbReference>
<keyword evidence="6" id="KW-1185">Reference proteome</keyword>
<gene>
    <name evidence="5" type="ORF">RD110_21850</name>
</gene>
<comment type="cofactor">
    <cofactor evidence="1">
        <name>Mg(2+)</name>
        <dbReference type="ChEBI" id="CHEBI:18420"/>
    </cofactor>
</comment>
<dbReference type="SUPFAM" id="SSF51604">
    <property type="entry name" value="Enolase C-terminal domain-like"/>
    <property type="match status" value="1"/>
</dbReference>
<protein>
    <submittedName>
        <fullName evidence="5">Mandelate racemase</fullName>
    </submittedName>
</protein>
<dbReference type="PANTHER" id="PTHR13794">
    <property type="entry name" value="ENOLASE SUPERFAMILY, MANDELATE RACEMASE"/>
    <property type="match status" value="1"/>
</dbReference>
<dbReference type="OrthoDB" id="8609034at2"/>
<reference evidence="5 6" key="1">
    <citation type="submission" date="2017-01" db="EMBL/GenBank/DDBJ databases">
        <authorList>
            <person name="Mah S.A."/>
            <person name="Swanson W.J."/>
            <person name="Moy G.W."/>
            <person name="Vacquier V.D."/>
        </authorList>
    </citation>
    <scope>NUCLEOTIDE SEQUENCE [LARGE SCALE GENOMIC DNA]</scope>
    <source>
        <strain evidence="5 6">DCY110</strain>
    </source>
</reference>
<dbReference type="Gene3D" id="3.20.20.120">
    <property type="entry name" value="Enolase-like C-terminal domain"/>
    <property type="match status" value="1"/>
</dbReference>
<accession>A0A1P8K0Q9</accession>
<evidence type="ECO:0000259" key="4">
    <source>
        <dbReference type="SMART" id="SM00922"/>
    </source>
</evidence>
<dbReference type="GO" id="GO:0016052">
    <property type="term" value="P:carbohydrate catabolic process"/>
    <property type="evidence" value="ECO:0007669"/>
    <property type="project" value="TreeGrafter"/>
</dbReference>